<reference evidence="4 5" key="1">
    <citation type="submission" date="2020-08" db="EMBL/GenBank/DDBJ databases">
        <title>Genomic Encyclopedia of Type Strains, Phase IV (KMG-IV): sequencing the most valuable type-strain genomes for metagenomic binning, comparative biology and taxonomic classification.</title>
        <authorList>
            <person name="Goeker M."/>
        </authorList>
    </citation>
    <scope>NUCLEOTIDE SEQUENCE [LARGE SCALE GENOMIC DNA]</scope>
    <source>
        <strain evidence="4 5">DSM 7051</strain>
    </source>
</reference>
<comment type="caution">
    <text evidence="4">The sequence shown here is derived from an EMBL/GenBank/DDBJ whole genome shotgun (WGS) entry which is preliminary data.</text>
</comment>
<dbReference type="InterPro" id="IPR002347">
    <property type="entry name" value="SDR_fam"/>
</dbReference>
<dbReference type="SUPFAM" id="SSF51735">
    <property type="entry name" value="NAD(P)-binding Rossmann-fold domains"/>
    <property type="match status" value="1"/>
</dbReference>
<gene>
    <name evidence="4" type="ORF">GGR00_005063</name>
</gene>
<dbReference type="PANTHER" id="PTHR42760:SF115">
    <property type="entry name" value="3-OXOACYL-[ACYL-CARRIER-PROTEIN] REDUCTASE FABG"/>
    <property type="match status" value="1"/>
</dbReference>
<evidence type="ECO:0000313" key="5">
    <source>
        <dbReference type="Proteomes" id="UP000536262"/>
    </source>
</evidence>
<dbReference type="FunFam" id="3.40.50.720:FF:000084">
    <property type="entry name" value="Short-chain dehydrogenase reductase"/>
    <property type="match status" value="1"/>
</dbReference>
<name>A0A7X0FCJ2_9HYPH</name>
<dbReference type="GO" id="GO:0016616">
    <property type="term" value="F:oxidoreductase activity, acting on the CH-OH group of donors, NAD or NADP as acceptor"/>
    <property type="evidence" value="ECO:0007669"/>
    <property type="project" value="UniProtKB-ARBA"/>
</dbReference>
<dbReference type="RefSeq" id="WP_184701925.1">
    <property type="nucleotide sequence ID" value="NZ_BAABEG010000001.1"/>
</dbReference>
<dbReference type="InterPro" id="IPR057326">
    <property type="entry name" value="KR_dom"/>
</dbReference>
<dbReference type="Proteomes" id="UP000536262">
    <property type="component" value="Unassembled WGS sequence"/>
</dbReference>
<organism evidence="4 5">
    <name type="scientific">Aminobacter aganoensis</name>
    <dbReference type="NCBI Taxonomy" id="83264"/>
    <lineage>
        <taxon>Bacteria</taxon>
        <taxon>Pseudomonadati</taxon>
        <taxon>Pseudomonadota</taxon>
        <taxon>Alphaproteobacteria</taxon>
        <taxon>Hyphomicrobiales</taxon>
        <taxon>Phyllobacteriaceae</taxon>
        <taxon>Aminobacter</taxon>
    </lineage>
</organism>
<feature type="domain" description="Ketoreductase" evidence="3">
    <location>
        <begin position="10"/>
        <end position="190"/>
    </location>
</feature>
<evidence type="ECO:0000259" key="3">
    <source>
        <dbReference type="SMART" id="SM00822"/>
    </source>
</evidence>
<dbReference type="PRINTS" id="PR00081">
    <property type="entry name" value="GDHRDH"/>
</dbReference>
<proteinExistence type="inferred from homology"/>
<accession>A0A7X0FCJ2</accession>
<keyword evidence="5" id="KW-1185">Reference proteome</keyword>
<protein>
    <submittedName>
        <fullName evidence="4">NAD(P)-dependent dehydrogenase (Short-subunit alcohol dehydrogenase family)</fullName>
    </submittedName>
</protein>
<dbReference type="Gene3D" id="3.40.50.720">
    <property type="entry name" value="NAD(P)-binding Rossmann-like Domain"/>
    <property type="match status" value="1"/>
</dbReference>
<comment type="similarity">
    <text evidence="1">Belongs to the short-chain dehydrogenases/reductases (SDR) family.</text>
</comment>
<dbReference type="PRINTS" id="PR00080">
    <property type="entry name" value="SDRFAMILY"/>
</dbReference>
<sequence>MNKAFDLAGRAALVTGGGRGIGRACALSLAAAGADVAVIDLDSTIGEELAAEIRKLGRRSSFFPCDVASPDQVDAAIDGVANLFGRLDVAVNNAGVWRRGADETQAPADWDAVVSVNLTGVWLCAMAEMKLMRKNRPAEGKIINIASVGSFIYAGNGAYDASKAGVVQLSRSLAAQWGRYNINVNCISPGYVGNVFGRSRSEEERQRLREITPLGYVQRTADLCGPVVFLASSASDYVTGHNLVVDGGHSLSTWLRPLERDLPPRVDPAGELDDIPVVAGY</sequence>
<dbReference type="SMART" id="SM00822">
    <property type="entry name" value="PKS_KR"/>
    <property type="match status" value="1"/>
</dbReference>
<dbReference type="EMBL" id="JACHOU010000021">
    <property type="protein sequence ID" value="MBB6357242.1"/>
    <property type="molecule type" value="Genomic_DNA"/>
</dbReference>
<evidence type="ECO:0000313" key="4">
    <source>
        <dbReference type="EMBL" id="MBB6357242.1"/>
    </source>
</evidence>
<evidence type="ECO:0000256" key="2">
    <source>
        <dbReference type="ARBA" id="ARBA00023002"/>
    </source>
</evidence>
<keyword evidence="2" id="KW-0560">Oxidoreductase</keyword>
<evidence type="ECO:0000256" key="1">
    <source>
        <dbReference type="ARBA" id="ARBA00006484"/>
    </source>
</evidence>
<dbReference type="PANTHER" id="PTHR42760">
    <property type="entry name" value="SHORT-CHAIN DEHYDROGENASES/REDUCTASES FAMILY MEMBER"/>
    <property type="match status" value="1"/>
</dbReference>
<dbReference type="AlphaFoldDB" id="A0A7X0FCJ2"/>
<dbReference type="InterPro" id="IPR036291">
    <property type="entry name" value="NAD(P)-bd_dom_sf"/>
</dbReference>
<dbReference type="Pfam" id="PF13561">
    <property type="entry name" value="adh_short_C2"/>
    <property type="match status" value="1"/>
</dbReference>